<accession>A0A9D2IZS9</accession>
<dbReference type="GO" id="GO:0003677">
    <property type="term" value="F:DNA binding"/>
    <property type="evidence" value="ECO:0007669"/>
    <property type="project" value="UniProtKB-KW"/>
</dbReference>
<evidence type="ECO:0000313" key="5">
    <source>
        <dbReference type="Proteomes" id="UP000824035"/>
    </source>
</evidence>
<reference evidence="4" key="2">
    <citation type="submission" date="2021-04" db="EMBL/GenBank/DDBJ databases">
        <authorList>
            <person name="Gilroy R."/>
        </authorList>
    </citation>
    <scope>NUCLEOTIDE SEQUENCE</scope>
    <source>
        <strain evidence="4">ChiGjej4B4-18154</strain>
    </source>
</reference>
<dbReference type="SMART" id="SM00422">
    <property type="entry name" value="HTH_MERR"/>
    <property type="match status" value="1"/>
</dbReference>
<evidence type="ECO:0000313" key="4">
    <source>
        <dbReference type="EMBL" id="HIZ30967.1"/>
    </source>
</evidence>
<feature type="domain" description="HTH merR-type" evidence="3">
    <location>
        <begin position="2"/>
        <end position="71"/>
    </location>
</feature>
<keyword evidence="2" id="KW-0175">Coiled coil</keyword>
<dbReference type="PANTHER" id="PTHR30204">
    <property type="entry name" value="REDOX-CYCLING DRUG-SENSING TRANSCRIPTIONAL ACTIVATOR SOXR"/>
    <property type="match status" value="1"/>
</dbReference>
<feature type="coiled-coil region" evidence="2">
    <location>
        <begin position="83"/>
        <end position="110"/>
    </location>
</feature>
<name>A0A9D2IZS9_9FIRM</name>
<gene>
    <name evidence="4" type="ORF">H9813_07050</name>
</gene>
<dbReference type="RefSeq" id="WP_394968693.1">
    <property type="nucleotide sequence ID" value="NZ_CALXHM010000026.1"/>
</dbReference>
<dbReference type="PROSITE" id="PS50937">
    <property type="entry name" value="HTH_MERR_2"/>
    <property type="match status" value="1"/>
</dbReference>
<dbReference type="CDD" id="cd01109">
    <property type="entry name" value="HTH_YyaN"/>
    <property type="match status" value="1"/>
</dbReference>
<organism evidence="4 5">
    <name type="scientific">Candidatus Allofournierella merdipullorum</name>
    <dbReference type="NCBI Taxonomy" id="2838595"/>
    <lineage>
        <taxon>Bacteria</taxon>
        <taxon>Bacillati</taxon>
        <taxon>Bacillota</taxon>
        <taxon>Clostridia</taxon>
        <taxon>Eubacteriales</taxon>
        <taxon>Oscillospiraceae</taxon>
        <taxon>Allofournierella</taxon>
    </lineage>
</organism>
<proteinExistence type="predicted"/>
<reference evidence="4" key="1">
    <citation type="journal article" date="2021" name="PeerJ">
        <title>Extensive microbial diversity within the chicken gut microbiome revealed by metagenomics and culture.</title>
        <authorList>
            <person name="Gilroy R."/>
            <person name="Ravi A."/>
            <person name="Getino M."/>
            <person name="Pursley I."/>
            <person name="Horton D.L."/>
            <person name="Alikhan N.F."/>
            <person name="Baker D."/>
            <person name="Gharbi K."/>
            <person name="Hall N."/>
            <person name="Watson M."/>
            <person name="Adriaenssens E.M."/>
            <person name="Foster-Nyarko E."/>
            <person name="Jarju S."/>
            <person name="Secka A."/>
            <person name="Antonio M."/>
            <person name="Oren A."/>
            <person name="Chaudhuri R.R."/>
            <person name="La Ragione R."/>
            <person name="Hildebrand F."/>
            <person name="Pallen M.J."/>
        </authorList>
    </citation>
    <scope>NUCLEOTIDE SEQUENCE</scope>
    <source>
        <strain evidence="4">ChiGjej4B4-18154</strain>
    </source>
</reference>
<sequence>MLYSMKEVCQKTGMNYETLKFYCNQGLVPNVKRDGGNRRVFDERDLAWLEGLGCLRRCGLSIKEMQHYVQLCLRGEASIPERKVILAERRKALEEEMARLQSALKYLDDKQAFYDEVLAGRRPYVSNLLPQK</sequence>
<dbReference type="AlphaFoldDB" id="A0A9D2IZS9"/>
<dbReference type="SUPFAM" id="SSF46955">
    <property type="entry name" value="Putative DNA-binding domain"/>
    <property type="match status" value="1"/>
</dbReference>
<keyword evidence="1" id="KW-0238">DNA-binding</keyword>
<dbReference type="GO" id="GO:0003700">
    <property type="term" value="F:DNA-binding transcription factor activity"/>
    <property type="evidence" value="ECO:0007669"/>
    <property type="project" value="InterPro"/>
</dbReference>
<dbReference type="Gene3D" id="1.10.1660.10">
    <property type="match status" value="1"/>
</dbReference>
<evidence type="ECO:0000256" key="1">
    <source>
        <dbReference type="ARBA" id="ARBA00023125"/>
    </source>
</evidence>
<dbReference type="PANTHER" id="PTHR30204:SF98">
    <property type="entry name" value="HTH-TYPE TRANSCRIPTIONAL REGULATOR ADHR"/>
    <property type="match status" value="1"/>
</dbReference>
<comment type="caution">
    <text evidence="4">The sequence shown here is derived from an EMBL/GenBank/DDBJ whole genome shotgun (WGS) entry which is preliminary data.</text>
</comment>
<dbReference type="EMBL" id="DXBV01000066">
    <property type="protein sequence ID" value="HIZ30967.1"/>
    <property type="molecule type" value="Genomic_DNA"/>
</dbReference>
<dbReference type="InterPro" id="IPR009061">
    <property type="entry name" value="DNA-bd_dom_put_sf"/>
</dbReference>
<dbReference type="Pfam" id="PF13411">
    <property type="entry name" value="MerR_1"/>
    <property type="match status" value="1"/>
</dbReference>
<evidence type="ECO:0000259" key="3">
    <source>
        <dbReference type="PROSITE" id="PS50937"/>
    </source>
</evidence>
<evidence type="ECO:0000256" key="2">
    <source>
        <dbReference type="SAM" id="Coils"/>
    </source>
</evidence>
<dbReference type="InterPro" id="IPR000551">
    <property type="entry name" value="MerR-type_HTH_dom"/>
</dbReference>
<dbReference type="InterPro" id="IPR047057">
    <property type="entry name" value="MerR_fam"/>
</dbReference>
<protein>
    <submittedName>
        <fullName evidence="4">MerR family transcriptional regulator</fullName>
    </submittedName>
</protein>
<dbReference type="Proteomes" id="UP000824035">
    <property type="component" value="Unassembled WGS sequence"/>
</dbReference>